<proteinExistence type="predicted"/>
<dbReference type="EMBL" id="CALNXI010004737">
    <property type="protein sequence ID" value="CAH3196374.1"/>
    <property type="molecule type" value="Genomic_DNA"/>
</dbReference>
<gene>
    <name evidence="1" type="ORF">PEVE_00032493</name>
</gene>
<evidence type="ECO:0000313" key="1">
    <source>
        <dbReference type="EMBL" id="CAH3196374.1"/>
    </source>
</evidence>
<name>A0ABN8SXW1_9CNID</name>
<dbReference type="Proteomes" id="UP001159427">
    <property type="component" value="Unassembled WGS sequence"/>
</dbReference>
<comment type="caution">
    <text evidence="1">The sequence shown here is derived from an EMBL/GenBank/DDBJ whole genome shotgun (WGS) entry which is preliminary data.</text>
</comment>
<organism evidence="1 2">
    <name type="scientific">Porites evermanni</name>
    <dbReference type="NCBI Taxonomy" id="104178"/>
    <lineage>
        <taxon>Eukaryota</taxon>
        <taxon>Metazoa</taxon>
        <taxon>Cnidaria</taxon>
        <taxon>Anthozoa</taxon>
        <taxon>Hexacorallia</taxon>
        <taxon>Scleractinia</taxon>
        <taxon>Fungiina</taxon>
        <taxon>Poritidae</taxon>
        <taxon>Porites</taxon>
    </lineage>
</organism>
<evidence type="ECO:0000313" key="2">
    <source>
        <dbReference type="Proteomes" id="UP001159427"/>
    </source>
</evidence>
<reference evidence="1 2" key="1">
    <citation type="submission" date="2022-05" db="EMBL/GenBank/DDBJ databases">
        <authorList>
            <consortium name="Genoscope - CEA"/>
            <person name="William W."/>
        </authorList>
    </citation>
    <scope>NUCLEOTIDE SEQUENCE [LARGE SCALE GENOMIC DNA]</scope>
</reference>
<feature type="non-terminal residue" evidence="1">
    <location>
        <position position="1"/>
    </location>
</feature>
<accession>A0ABN8SXW1</accession>
<sequence>AEKFRTVDKDEENRSVPVVVGEQLHEKNEKGRSLQCSDLKTGWALHNPRNEAVRFPTEVKQYLTTKFDLGERTGIKADPAKVAADMRTAGIPDSCRMFERKYWLTNGQVQGFFSRLAASRRSKAHRKALSEDVQAEEEEQERRAVLEEVATHLGPKHPICYDSYCLCDLSHEKKLETFSVAMLKGMLKYFEIPFSSRDRKKIL</sequence>
<protein>
    <submittedName>
        <fullName evidence="1">Uncharacterized protein</fullName>
    </submittedName>
</protein>
<keyword evidence="2" id="KW-1185">Reference proteome</keyword>